<name>E5XR96_SEGRC</name>
<dbReference type="GO" id="GO:0031177">
    <property type="term" value="F:phosphopantetheine binding"/>
    <property type="evidence" value="ECO:0007669"/>
    <property type="project" value="TreeGrafter"/>
</dbReference>
<dbReference type="GO" id="GO:0043041">
    <property type="term" value="P:amino acid activation for nonribosomal peptide biosynthetic process"/>
    <property type="evidence" value="ECO:0007669"/>
    <property type="project" value="TreeGrafter"/>
</dbReference>
<dbReference type="PANTHER" id="PTHR45527:SF1">
    <property type="entry name" value="FATTY ACID SYNTHASE"/>
    <property type="match status" value="1"/>
</dbReference>
<accession>E5XR96</accession>
<dbReference type="STRING" id="679197.HMPREF9336_02018"/>
<keyword evidence="3" id="KW-1185">Reference proteome</keyword>
<dbReference type="InterPro" id="IPR001242">
    <property type="entry name" value="Condensation_dom"/>
</dbReference>
<protein>
    <recommendedName>
        <fullName evidence="1">Condensation domain-containing protein</fullName>
    </recommendedName>
</protein>
<dbReference type="SUPFAM" id="SSF52777">
    <property type="entry name" value="CoA-dependent acyltransferases"/>
    <property type="match status" value="2"/>
</dbReference>
<dbReference type="AlphaFoldDB" id="E5XR96"/>
<organism evidence="2 3">
    <name type="scientific">Segniliparus rugosus (strain ATCC BAA-974 / DSM 45345 / CCUG 50838 / CIP 108380 / JCM 13579 / CDC 945)</name>
    <dbReference type="NCBI Taxonomy" id="679197"/>
    <lineage>
        <taxon>Bacteria</taxon>
        <taxon>Bacillati</taxon>
        <taxon>Actinomycetota</taxon>
        <taxon>Actinomycetes</taxon>
        <taxon>Mycobacteriales</taxon>
        <taxon>Segniliparaceae</taxon>
        <taxon>Segniliparus</taxon>
    </lineage>
</organism>
<evidence type="ECO:0000313" key="2">
    <source>
        <dbReference type="EMBL" id="EFV13137.1"/>
    </source>
</evidence>
<dbReference type="Gene3D" id="3.30.559.30">
    <property type="entry name" value="Nonribosomal peptide synthetase, condensation domain"/>
    <property type="match status" value="1"/>
</dbReference>
<sequence length="453" mass="48797">MLVTTIDLVELEPGEYLRWQSPPSVAHTPSDIPPSANQGFHLGYLLQATAARKPKADGWLAVTFDVPGRIQPDALGESFAALLRRHEGLRSSFAAKDGVIERHVHPEHAVLLIAPESGEPVASADEARALLADELGSACDPTRFPAALFAAISRPERSTVICGFDHSSVDALSLALIVRELNEDYSARVAGGEPPGLPPVGSFLEYCAYETGQPPLPHEHQGLTIWREFLASQDGFFPSFPLDLGVAPGEVAPQRTAVFELLGSEDTDKLAATCQALGGSLFAGELTALAMAVRELGGPERTATLTPMHTRLRPEWEAAVGWFVTNIPLVFGCGADFADGVRENRAAFRAALPAAKVPIGHVLSGLAGPFAFARKDVSMVSHIDYRKVFGPNVDPALRATHISNATVADDAQFWFSQTGEGLWLRVRHPDTSLARERIAQLRELLGEILIKHL</sequence>
<dbReference type="RefSeq" id="WP_007469997.1">
    <property type="nucleotide sequence ID" value="NZ_KI391953.1"/>
</dbReference>
<dbReference type="EMBL" id="ACZI02000002">
    <property type="protein sequence ID" value="EFV13137.1"/>
    <property type="molecule type" value="Genomic_DNA"/>
</dbReference>
<dbReference type="GO" id="GO:0008610">
    <property type="term" value="P:lipid biosynthetic process"/>
    <property type="evidence" value="ECO:0007669"/>
    <property type="project" value="UniProtKB-ARBA"/>
</dbReference>
<feature type="domain" description="Condensation" evidence="1">
    <location>
        <begin position="61"/>
        <end position="362"/>
    </location>
</feature>
<comment type="caution">
    <text evidence="2">The sequence shown here is derived from an EMBL/GenBank/DDBJ whole genome shotgun (WGS) entry which is preliminary data.</text>
</comment>
<proteinExistence type="predicted"/>
<dbReference type="Pfam" id="PF00668">
    <property type="entry name" value="Condensation"/>
    <property type="match status" value="1"/>
</dbReference>
<evidence type="ECO:0000259" key="1">
    <source>
        <dbReference type="Pfam" id="PF00668"/>
    </source>
</evidence>
<dbReference type="PANTHER" id="PTHR45527">
    <property type="entry name" value="NONRIBOSOMAL PEPTIDE SYNTHETASE"/>
    <property type="match status" value="1"/>
</dbReference>
<dbReference type="OrthoDB" id="9789603at2"/>
<dbReference type="InterPro" id="IPR023213">
    <property type="entry name" value="CAT-like_dom_sf"/>
</dbReference>
<dbReference type="GO" id="GO:0044550">
    <property type="term" value="P:secondary metabolite biosynthetic process"/>
    <property type="evidence" value="ECO:0007669"/>
    <property type="project" value="TreeGrafter"/>
</dbReference>
<gene>
    <name evidence="2" type="ORF">HMPREF9336_02018</name>
</gene>
<dbReference type="HOGENOM" id="CLU_034647_1_0_11"/>
<dbReference type="eggNOG" id="COG1020">
    <property type="taxonomic scope" value="Bacteria"/>
</dbReference>
<evidence type="ECO:0000313" key="3">
    <source>
        <dbReference type="Proteomes" id="UP000004816"/>
    </source>
</evidence>
<dbReference type="GO" id="GO:0005737">
    <property type="term" value="C:cytoplasm"/>
    <property type="evidence" value="ECO:0007669"/>
    <property type="project" value="TreeGrafter"/>
</dbReference>
<dbReference type="Gene3D" id="3.30.559.10">
    <property type="entry name" value="Chloramphenicol acetyltransferase-like domain"/>
    <property type="match status" value="1"/>
</dbReference>
<dbReference type="Proteomes" id="UP000004816">
    <property type="component" value="Unassembled WGS sequence"/>
</dbReference>
<reference evidence="2 3" key="1">
    <citation type="journal article" date="2011" name="Stand. Genomic Sci.">
        <title>High quality draft genome sequence of Segniliparus rugosus CDC 945(T)= (ATCC BAA-974(T)).</title>
        <authorList>
            <person name="Earl A.M."/>
            <person name="Desjardins C.A."/>
            <person name="Fitzgerald M.G."/>
            <person name="Arachchi H.M."/>
            <person name="Zeng Q."/>
            <person name="Mehta T."/>
            <person name="Griggs A."/>
            <person name="Birren B.W."/>
            <person name="Toney N.C."/>
            <person name="Carr J."/>
            <person name="Posey J."/>
            <person name="Butler W.R."/>
        </authorList>
    </citation>
    <scope>NUCLEOTIDE SEQUENCE [LARGE SCALE GENOMIC DNA]</scope>
    <source>
        <strain evidence="3">ATCC BAA-974 / DSM 45345 / CCUG 50838 / CIP 108380 / JCM 13579 / CDC 945</strain>
    </source>
</reference>
<dbReference type="GO" id="GO:0003824">
    <property type="term" value="F:catalytic activity"/>
    <property type="evidence" value="ECO:0007669"/>
    <property type="project" value="InterPro"/>
</dbReference>